<feature type="transmembrane region" description="Helical" evidence="1">
    <location>
        <begin position="68"/>
        <end position="84"/>
    </location>
</feature>
<evidence type="ECO:0000313" key="2">
    <source>
        <dbReference type="EMBL" id="QHU10778.1"/>
    </source>
</evidence>
<proteinExistence type="predicted"/>
<name>A0A6C0K3I7_9ZZZZ</name>
<dbReference type="AlphaFoldDB" id="A0A6C0K3I7"/>
<organism evidence="2">
    <name type="scientific">viral metagenome</name>
    <dbReference type="NCBI Taxonomy" id="1070528"/>
    <lineage>
        <taxon>unclassified sequences</taxon>
        <taxon>metagenomes</taxon>
        <taxon>organismal metagenomes</taxon>
    </lineage>
</organism>
<keyword evidence="1" id="KW-1133">Transmembrane helix</keyword>
<evidence type="ECO:0000256" key="1">
    <source>
        <dbReference type="SAM" id="Phobius"/>
    </source>
</evidence>
<sequence>MKPTTKVALAVSALSVPLGAIISIGGISIIAKKDWHPLPPLPVVIMASALPRAIAASTLAIKYQDKKYLLLNAISVIGSLQVFMKDNIIFS</sequence>
<reference evidence="2" key="1">
    <citation type="journal article" date="2020" name="Nature">
        <title>Giant virus diversity and host interactions through global metagenomics.</title>
        <authorList>
            <person name="Schulz F."/>
            <person name="Roux S."/>
            <person name="Paez-Espino D."/>
            <person name="Jungbluth S."/>
            <person name="Walsh D.A."/>
            <person name="Denef V.J."/>
            <person name="McMahon K.D."/>
            <person name="Konstantinidis K.T."/>
            <person name="Eloe-Fadrosh E.A."/>
            <person name="Kyrpides N.C."/>
            <person name="Woyke T."/>
        </authorList>
    </citation>
    <scope>NUCLEOTIDE SEQUENCE</scope>
    <source>
        <strain evidence="2">GVMAG-S-1101165-83</strain>
    </source>
</reference>
<accession>A0A6C0K3I7</accession>
<feature type="transmembrane region" description="Helical" evidence="1">
    <location>
        <begin position="43"/>
        <end position="61"/>
    </location>
</feature>
<protein>
    <submittedName>
        <fullName evidence="2">Uncharacterized protein</fullName>
    </submittedName>
</protein>
<keyword evidence="1" id="KW-0812">Transmembrane</keyword>
<feature type="transmembrane region" description="Helical" evidence="1">
    <location>
        <begin position="7"/>
        <end position="31"/>
    </location>
</feature>
<keyword evidence="1" id="KW-0472">Membrane</keyword>
<dbReference type="EMBL" id="MN740771">
    <property type="protein sequence ID" value="QHU10778.1"/>
    <property type="molecule type" value="Genomic_DNA"/>
</dbReference>